<gene>
    <name evidence="1" type="ordered locus">XF_2373</name>
</gene>
<evidence type="ECO:0000313" key="2">
    <source>
        <dbReference type="Proteomes" id="UP000000812"/>
    </source>
</evidence>
<dbReference type="HOGENOM" id="CLU_2195931_0_0_6"/>
<proteinExistence type="predicted"/>
<protein>
    <submittedName>
        <fullName evidence="1">Uncharacterized protein</fullName>
    </submittedName>
</protein>
<evidence type="ECO:0000313" key="1">
    <source>
        <dbReference type="EMBL" id="AAF85172.1"/>
    </source>
</evidence>
<organism evidence="1 2">
    <name type="scientific">Xylella fastidiosa (strain 9a5c)</name>
    <dbReference type="NCBI Taxonomy" id="160492"/>
    <lineage>
        <taxon>Bacteria</taxon>
        <taxon>Pseudomonadati</taxon>
        <taxon>Pseudomonadota</taxon>
        <taxon>Gammaproteobacteria</taxon>
        <taxon>Lysobacterales</taxon>
        <taxon>Lysobacteraceae</taxon>
        <taxon>Xylella</taxon>
    </lineage>
</organism>
<dbReference type="AlphaFoldDB" id="Q9PAX2"/>
<name>Q9PAX2_XYLFA</name>
<dbReference type="KEGG" id="xfa:XF_2373"/>
<reference evidence="1 2" key="1">
    <citation type="journal article" date="2000" name="Nature">
        <title>The genome sequence of the plant pathogen Xylella fastidiosa.</title>
        <authorList>
            <person name="Simpson A.J."/>
            <person name="Reinach F.C."/>
            <person name="Arruda P."/>
            <person name="Abreu F.A."/>
            <person name="Acencio M."/>
            <person name="Alvarenga R."/>
            <person name="Alves L.M."/>
            <person name="Araya J.E."/>
            <person name="Baia G.S."/>
            <person name="Baptista C.S."/>
            <person name="Barros M.H."/>
            <person name="Bonaccorsi E.D."/>
            <person name="Bordin S."/>
            <person name="Bove J.M."/>
            <person name="Briones M.R."/>
            <person name="Bueno M.R."/>
            <person name="Camargo A.A."/>
            <person name="Camargo L.E."/>
            <person name="Carraro D.M."/>
            <person name="Carrer H."/>
            <person name="Colauto N.B."/>
            <person name="Colombo C."/>
            <person name="Costa F.F."/>
            <person name="Costa M.C."/>
            <person name="Costa-Neto C.M."/>
            <person name="Coutinho L.L."/>
            <person name="Cristofani M."/>
            <person name="Dias-Neto E."/>
            <person name="Docena C."/>
            <person name="El-Dorry H."/>
            <person name="Facincani A.P."/>
            <person name="Ferreira A.J."/>
            <person name="Ferreira V.C."/>
            <person name="Ferro J.A."/>
            <person name="Fraga J.S."/>
            <person name="Franca S.C."/>
            <person name="Franco M.C."/>
            <person name="Frohme M."/>
            <person name="Furlan L.R."/>
            <person name="Garnier M."/>
            <person name="Goldman G.H."/>
            <person name="Goldman M.H."/>
            <person name="Gomes S.L."/>
            <person name="Gruber A."/>
            <person name="Ho P.L."/>
            <person name="Hoheisel J.D."/>
            <person name="Junqueira M.L."/>
            <person name="Kemper E.L."/>
            <person name="Kitajima J.P."/>
            <person name="Krieger J.E."/>
            <person name="Kuramae E.E."/>
            <person name="Laigret F."/>
            <person name="Lambais M.R."/>
            <person name="Leite L.C."/>
            <person name="Lemos E.G."/>
            <person name="Lemos M.V."/>
            <person name="Lopes S.A."/>
            <person name="Lopes C.R."/>
            <person name="Machado J.A."/>
            <person name="Machado M.A."/>
            <person name="Madeira A.M."/>
            <person name="Madeira H.M."/>
            <person name="Marino C.L."/>
            <person name="Marques M.V."/>
            <person name="Martins E.A."/>
            <person name="Martins E.M."/>
            <person name="Matsukuma A.Y."/>
            <person name="Menck C.F."/>
            <person name="Miracca E.C."/>
            <person name="Miyaki C.Y."/>
            <person name="Monteriro-Vitorello C.B."/>
            <person name="Moon D.H."/>
            <person name="Nagai M.A."/>
            <person name="Nascimento A.L."/>
            <person name="Netto L.E."/>
            <person name="Nhani A.Jr."/>
            <person name="Nobrega F.G."/>
            <person name="Nunes L.R."/>
            <person name="Oliveira M.A."/>
            <person name="de Oliveira M.C."/>
            <person name="de Oliveira R.C."/>
            <person name="Palmieri D.A."/>
            <person name="Paris A."/>
            <person name="Peixoto B.R."/>
            <person name="Pereira G.A."/>
            <person name="Pereira H.A.Jr."/>
            <person name="Pesquero J.B."/>
            <person name="Quaggio R.B."/>
            <person name="Roberto P.G."/>
            <person name="Rodrigues V."/>
            <person name="de M Rosa A.J."/>
            <person name="de Rosa V.E.Jr."/>
            <person name="de Sa R.G."/>
            <person name="Santelli R.V."/>
            <person name="Sawasaki H.E."/>
            <person name="da Silva A.C."/>
            <person name="da Silva A.M."/>
            <person name="da Silva F.R."/>
            <person name="da Silva W.A.Jr."/>
            <person name="da Silveira J.F."/>
            <person name="Silvestri M.L."/>
            <person name="Siqueira W.J."/>
            <person name="de Souza A.A."/>
            <person name="de Souza A.P."/>
            <person name="Terenzi M.F."/>
            <person name="Truffi D."/>
            <person name="Tsai S.M."/>
            <person name="Tsuhako M.H."/>
            <person name="Vallada H."/>
            <person name="Van Sluys M.A."/>
            <person name="Verjovski-Almeida S."/>
            <person name="Vettore A.L."/>
            <person name="Zago M.A."/>
            <person name="Zatz M."/>
            <person name="Meidanis J."/>
            <person name="Setubal J.C."/>
        </authorList>
    </citation>
    <scope>NUCLEOTIDE SEQUENCE [LARGE SCALE GENOMIC DNA]</scope>
    <source>
        <strain evidence="1 2">9a5c</strain>
    </source>
</reference>
<accession>Q9PAX2</accession>
<dbReference type="PIR" id="F82564">
    <property type="entry name" value="F82564"/>
</dbReference>
<dbReference type="Proteomes" id="UP000000812">
    <property type="component" value="Chromosome"/>
</dbReference>
<dbReference type="EMBL" id="AE003849">
    <property type="protein sequence ID" value="AAF85172.1"/>
    <property type="molecule type" value="Genomic_DNA"/>
</dbReference>
<dbReference type="STRING" id="160492.XF_2373"/>
<sequence length="108" mass="12129">MELRACCSAYLRDYGECPVHECGHRACNLSDGYVRAAFALSICDVVVAMCCRTQQRGYLNYFRNTHMVQDAFRYLPFANTDADVATGESFRVAQLMSAVHSVHCEVGY</sequence>